<dbReference type="SUPFAM" id="SSF53474">
    <property type="entry name" value="alpha/beta-Hydrolases"/>
    <property type="match status" value="1"/>
</dbReference>
<evidence type="ECO:0000259" key="1">
    <source>
        <dbReference type="Pfam" id="PF00561"/>
    </source>
</evidence>
<dbReference type="Gene3D" id="3.40.50.1820">
    <property type="entry name" value="alpha/beta hydrolase"/>
    <property type="match status" value="1"/>
</dbReference>
<proteinExistence type="predicted"/>
<comment type="caution">
    <text evidence="2">The sequence shown here is derived from an EMBL/GenBank/DDBJ whole genome shotgun (WGS) entry which is preliminary data.</text>
</comment>
<dbReference type="Proteomes" id="UP000322530">
    <property type="component" value="Unassembled WGS sequence"/>
</dbReference>
<dbReference type="EMBL" id="BIXY01000088">
    <property type="protein sequence ID" value="GCF10945.1"/>
    <property type="molecule type" value="Genomic_DNA"/>
</dbReference>
<dbReference type="PANTHER" id="PTHR43798">
    <property type="entry name" value="MONOACYLGLYCEROL LIPASE"/>
    <property type="match status" value="1"/>
</dbReference>
<dbReference type="PANTHER" id="PTHR43798:SF33">
    <property type="entry name" value="HYDROLASE, PUTATIVE (AFU_ORTHOLOGUE AFUA_2G14860)-RELATED"/>
    <property type="match status" value="1"/>
</dbReference>
<gene>
    <name evidence="2" type="ORF">KDI_45090</name>
</gene>
<dbReference type="AlphaFoldDB" id="A0A5A5TIA0"/>
<keyword evidence="2" id="KW-0378">Hydrolase</keyword>
<sequence>MNASQPYSEHLVSHQASNISVRHYAGTGPAFVLMHGFPDNLHIYDRLIPALHGREIITFDFLGWGASDKPVDHAYTSKQQEEELHAVLAALQVDQVVPVAHDASGPVAINWALDHSERVSALVLLNTYYGYTPTLRFPEWISLFADPAYAALAGAITEDLMVAEWLFRWQGRQFNQGSAGVPEGFLQMIWPQFAGTPGTFPAVLSLTSDLHATLRANMQRMPDLKRFNRPVRIIFGAEDPYLNTGVARSLHEAFPTSDLSLLPKKGHWPQLDGASEVAQLLLSLPEATPA</sequence>
<keyword evidence="3" id="KW-1185">Reference proteome</keyword>
<accession>A0A5A5TIA0</accession>
<dbReference type="RefSeq" id="WP_149403799.1">
    <property type="nucleotide sequence ID" value="NZ_BIXY01000088.1"/>
</dbReference>
<dbReference type="GO" id="GO:0047372">
    <property type="term" value="F:monoacylglycerol lipase activity"/>
    <property type="evidence" value="ECO:0007669"/>
    <property type="project" value="TreeGrafter"/>
</dbReference>
<dbReference type="GO" id="GO:0016020">
    <property type="term" value="C:membrane"/>
    <property type="evidence" value="ECO:0007669"/>
    <property type="project" value="TreeGrafter"/>
</dbReference>
<dbReference type="InterPro" id="IPR000073">
    <property type="entry name" value="AB_hydrolase_1"/>
</dbReference>
<dbReference type="InterPro" id="IPR050266">
    <property type="entry name" value="AB_hydrolase_sf"/>
</dbReference>
<organism evidence="2 3">
    <name type="scientific">Dictyobacter arantiisoli</name>
    <dbReference type="NCBI Taxonomy" id="2014874"/>
    <lineage>
        <taxon>Bacteria</taxon>
        <taxon>Bacillati</taxon>
        <taxon>Chloroflexota</taxon>
        <taxon>Ktedonobacteria</taxon>
        <taxon>Ktedonobacterales</taxon>
        <taxon>Dictyobacteraceae</taxon>
        <taxon>Dictyobacter</taxon>
    </lineage>
</organism>
<dbReference type="Pfam" id="PF00561">
    <property type="entry name" value="Abhydrolase_1"/>
    <property type="match status" value="1"/>
</dbReference>
<evidence type="ECO:0000313" key="2">
    <source>
        <dbReference type="EMBL" id="GCF10945.1"/>
    </source>
</evidence>
<dbReference type="GO" id="GO:0046464">
    <property type="term" value="P:acylglycerol catabolic process"/>
    <property type="evidence" value="ECO:0007669"/>
    <property type="project" value="TreeGrafter"/>
</dbReference>
<feature type="domain" description="AB hydrolase-1" evidence="1">
    <location>
        <begin position="29"/>
        <end position="274"/>
    </location>
</feature>
<reference evidence="2 3" key="1">
    <citation type="submission" date="2019-01" db="EMBL/GenBank/DDBJ databases">
        <title>Draft genome sequence of Dictyobacter sp. Uno17.</title>
        <authorList>
            <person name="Wang C.M."/>
            <person name="Zheng Y."/>
            <person name="Sakai Y."/>
            <person name="Abe K."/>
            <person name="Yokota A."/>
            <person name="Yabe S."/>
        </authorList>
    </citation>
    <scope>NUCLEOTIDE SEQUENCE [LARGE SCALE GENOMIC DNA]</scope>
    <source>
        <strain evidence="2 3">Uno17</strain>
    </source>
</reference>
<protein>
    <submittedName>
        <fullName evidence="2">Alpha/beta hydrolase</fullName>
    </submittedName>
</protein>
<evidence type="ECO:0000313" key="3">
    <source>
        <dbReference type="Proteomes" id="UP000322530"/>
    </source>
</evidence>
<dbReference type="InterPro" id="IPR029058">
    <property type="entry name" value="AB_hydrolase_fold"/>
</dbReference>
<name>A0A5A5TIA0_9CHLR</name>
<dbReference type="OrthoDB" id="151598at2"/>